<name>A0AAQ3MK23_VIGMU</name>
<keyword evidence="2" id="KW-1185">Reference proteome</keyword>
<evidence type="ECO:0000313" key="1">
    <source>
        <dbReference type="EMBL" id="WVY92512.1"/>
    </source>
</evidence>
<accession>A0AAQ3MK23</accession>
<sequence length="291" mass="32428">MIPRTQQALVTVQDTKVTEITVETTLEEVVVDISATEQPTYGVPKLGSTMEEAKKEITRTKKKKGVALALMTFPAASGDANWFHLLSFLLRRARVAKMEAVRNLRTQQSRFIFIANAQYMQCDHCLDWSSMKKEGVTPLPNVTDTLSLNVIEKEFSCVKEEDEGLNKKATLTTASLMIARNDHGGFEEMPFVRGDEEVEGGRCRFTMMDGGTTVCEAVGGVATFCGFGEVNGDEDTTKVADNVANRHRWIKVEEDRTAMDGRKNVNEGWEKGLSTWRSATSKLEMTTGRIR</sequence>
<organism evidence="1 2">
    <name type="scientific">Vigna mungo</name>
    <name type="common">Black gram</name>
    <name type="synonym">Phaseolus mungo</name>
    <dbReference type="NCBI Taxonomy" id="3915"/>
    <lineage>
        <taxon>Eukaryota</taxon>
        <taxon>Viridiplantae</taxon>
        <taxon>Streptophyta</taxon>
        <taxon>Embryophyta</taxon>
        <taxon>Tracheophyta</taxon>
        <taxon>Spermatophyta</taxon>
        <taxon>Magnoliopsida</taxon>
        <taxon>eudicotyledons</taxon>
        <taxon>Gunneridae</taxon>
        <taxon>Pentapetalae</taxon>
        <taxon>rosids</taxon>
        <taxon>fabids</taxon>
        <taxon>Fabales</taxon>
        <taxon>Fabaceae</taxon>
        <taxon>Papilionoideae</taxon>
        <taxon>50 kb inversion clade</taxon>
        <taxon>NPAAA clade</taxon>
        <taxon>indigoferoid/millettioid clade</taxon>
        <taxon>Phaseoleae</taxon>
        <taxon>Vigna</taxon>
    </lineage>
</organism>
<reference evidence="1 2" key="1">
    <citation type="journal article" date="2023" name="Life. Sci Alliance">
        <title>Evolutionary insights into 3D genome organization and epigenetic landscape of Vigna mungo.</title>
        <authorList>
            <person name="Junaid A."/>
            <person name="Singh B."/>
            <person name="Bhatia S."/>
        </authorList>
    </citation>
    <scope>NUCLEOTIDE SEQUENCE [LARGE SCALE GENOMIC DNA]</scope>
    <source>
        <strain evidence="1">Urdbean</strain>
    </source>
</reference>
<dbReference type="Proteomes" id="UP001374535">
    <property type="component" value="Chromosome 10"/>
</dbReference>
<protein>
    <submittedName>
        <fullName evidence="1">Uncharacterized protein</fullName>
    </submittedName>
</protein>
<gene>
    <name evidence="1" type="ORF">V8G54_031600</name>
</gene>
<proteinExistence type="predicted"/>
<dbReference type="AlphaFoldDB" id="A0AAQ3MK23"/>
<dbReference type="EMBL" id="CP144691">
    <property type="protein sequence ID" value="WVY92512.1"/>
    <property type="molecule type" value="Genomic_DNA"/>
</dbReference>
<evidence type="ECO:0000313" key="2">
    <source>
        <dbReference type="Proteomes" id="UP001374535"/>
    </source>
</evidence>